<keyword evidence="1" id="KW-0472">Membrane</keyword>
<feature type="transmembrane region" description="Helical" evidence="1">
    <location>
        <begin position="55"/>
        <end position="76"/>
    </location>
</feature>
<feature type="transmembrane region" description="Helical" evidence="1">
    <location>
        <begin position="387"/>
        <end position="411"/>
    </location>
</feature>
<keyword evidence="1" id="KW-0812">Transmembrane</keyword>
<accession>A0ABX8GLF2</accession>
<organism evidence="2 3">
    <name type="scientific">Cellulomonas dongxiuzhuiae</name>
    <dbReference type="NCBI Taxonomy" id="2819979"/>
    <lineage>
        <taxon>Bacteria</taxon>
        <taxon>Bacillati</taxon>
        <taxon>Actinomycetota</taxon>
        <taxon>Actinomycetes</taxon>
        <taxon>Micrococcales</taxon>
        <taxon>Cellulomonadaceae</taxon>
        <taxon>Cellulomonas</taxon>
    </lineage>
</organism>
<sequence length="435" mass="46034">MVTTALALTAVAIMLVCVAAFGRLNLFSLVLVGSLPAAVGVYQMSSERGTGVAGASAYIGCLVAFAAGWAVMRTIAWRASPRVTEQPASDRPGLNDNAVLITVLVTAALALYHLARAGIPLFASDIEVSRFDFTSSGLFGIPGRMFLFGTSVAWAFATASAQHRGAVWIRDRTWWVATLSLALTSLLGGYKSGAVAFVTTLIVMGSIVAGREIRISTAIRKFWWMAGATLLYAFAVAQRYVTYQVQAGGFLSQLASRLSVVGAEPKWYAVERQFEVPANGFWNDLTYYLIRYTGGDTSGRYSIERAVSAAMIGADPASDAWTTPVTVGAFPELILVLGVPLAVVSAALVGVGAASLYVRAPQGPARNVVMAVVGLGLSTWVSRGGLVYYIANYAAVTVILFGVYIAAAALGSRIDVRSPERPGRAFRTEPMTGLK</sequence>
<gene>
    <name evidence="2" type="ORF">KKR89_03765</name>
</gene>
<evidence type="ECO:0008006" key="4">
    <source>
        <dbReference type="Google" id="ProtNLM"/>
    </source>
</evidence>
<protein>
    <recommendedName>
        <fullName evidence="4">Oligosaccharide repeat unit polymerase</fullName>
    </recommendedName>
</protein>
<evidence type="ECO:0000313" key="2">
    <source>
        <dbReference type="EMBL" id="QWC16773.1"/>
    </source>
</evidence>
<dbReference type="Proteomes" id="UP000679335">
    <property type="component" value="Chromosome"/>
</dbReference>
<keyword evidence="1" id="KW-1133">Transmembrane helix</keyword>
<proteinExistence type="predicted"/>
<name>A0ABX8GLF2_9CELL</name>
<feature type="transmembrane region" description="Helical" evidence="1">
    <location>
        <begin position="97"/>
        <end position="115"/>
    </location>
</feature>
<feature type="transmembrane region" description="Helical" evidence="1">
    <location>
        <begin position="365"/>
        <end position="381"/>
    </location>
</feature>
<feature type="transmembrane region" description="Helical" evidence="1">
    <location>
        <begin position="169"/>
        <end position="187"/>
    </location>
</feature>
<feature type="transmembrane region" description="Helical" evidence="1">
    <location>
        <begin position="193"/>
        <end position="210"/>
    </location>
</feature>
<dbReference type="RefSeq" id="WP_208197929.1">
    <property type="nucleotide sequence ID" value="NZ_CP076023.1"/>
</dbReference>
<keyword evidence="3" id="KW-1185">Reference proteome</keyword>
<feature type="transmembrane region" description="Helical" evidence="1">
    <location>
        <begin position="333"/>
        <end position="358"/>
    </location>
</feature>
<evidence type="ECO:0000256" key="1">
    <source>
        <dbReference type="SAM" id="Phobius"/>
    </source>
</evidence>
<reference evidence="2 3" key="1">
    <citation type="submission" date="2021-05" db="EMBL/GenBank/DDBJ databases">
        <title>Novel species in genus Cellulomonas.</title>
        <authorList>
            <person name="Zhang G."/>
        </authorList>
    </citation>
    <scope>NUCLEOTIDE SEQUENCE [LARGE SCALE GENOMIC DNA]</scope>
    <source>
        <strain evidence="3">zg-ZUI157</strain>
    </source>
</reference>
<feature type="transmembrane region" description="Helical" evidence="1">
    <location>
        <begin position="222"/>
        <end position="241"/>
    </location>
</feature>
<feature type="transmembrane region" description="Helical" evidence="1">
    <location>
        <begin position="135"/>
        <end position="157"/>
    </location>
</feature>
<dbReference type="EMBL" id="CP076023">
    <property type="protein sequence ID" value="QWC16773.1"/>
    <property type="molecule type" value="Genomic_DNA"/>
</dbReference>
<evidence type="ECO:0000313" key="3">
    <source>
        <dbReference type="Proteomes" id="UP000679335"/>
    </source>
</evidence>